<dbReference type="EMBL" id="PKPP01000161">
    <property type="protein sequence ID" value="PWA96773.1"/>
    <property type="molecule type" value="Genomic_DNA"/>
</dbReference>
<dbReference type="SUPFAM" id="SSF55186">
    <property type="entry name" value="ThrRS/AlaRS common domain"/>
    <property type="match status" value="1"/>
</dbReference>
<dbReference type="PANTHER" id="PTHR43462">
    <property type="entry name" value="ALANYL-TRNA EDITING PROTEIN"/>
    <property type="match status" value="1"/>
</dbReference>
<dbReference type="InterPro" id="IPR018163">
    <property type="entry name" value="Thr/Ala-tRNA-synth_IIc_edit"/>
</dbReference>
<sequence>MLKIELEEGLQVLLSVDESKRKLNSRNKQLKVSRNHCLESHLSTKCAYWIYVTLSWTLLDVCLEKVGLNHLEPGKGYHFPDVPCVEYKSTVPQAELQTSELCGGGLPDYIPKESTPCVVKLGDLPGCPCSGTHVSDISDLVNIKATQVRTKKGITKVYYQIGSKINSALYDALWAEDFYIDIKELFSIRFWLSQL</sequence>
<proteinExistence type="predicted"/>
<dbReference type="AlphaFoldDB" id="A0A2U1QFM5"/>
<accession>A0A2U1QFM5</accession>
<evidence type="ECO:0008006" key="3">
    <source>
        <dbReference type="Google" id="ProtNLM"/>
    </source>
</evidence>
<dbReference type="Proteomes" id="UP000245207">
    <property type="component" value="Unassembled WGS sequence"/>
</dbReference>
<dbReference type="GO" id="GO:0000166">
    <property type="term" value="F:nucleotide binding"/>
    <property type="evidence" value="ECO:0007669"/>
    <property type="project" value="InterPro"/>
</dbReference>
<dbReference type="OrthoDB" id="288942at2759"/>
<organism evidence="1 2">
    <name type="scientific">Artemisia annua</name>
    <name type="common">Sweet wormwood</name>
    <dbReference type="NCBI Taxonomy" id="35608"/>
    <lineage>
        <taxon>Eukaryota</taxon>
        <taxon>Viridiplantae</taxon>
        <taxon>Streptophyta</taxon>
        <taxon>Embryophyta</taxon>
        <taxon>Tracheophyta</taxon>
        <taxon>Spermatophyta</taxon>
        <taxon>Magnoliopsida</taxon>
        <taxon>eudicotyledons</taxon>
        <taxon>Gunneridae</taxon>
        <taxon>Pentapetalae</taxon>
        <taxon>asterids</taxon>
        <taxon>campanulids</taxon>
        <taxon>Asterales</taxon>
        <taxon>Asteraceae</taxon>
        <taxon>Asteroideae</taxon>
        <taxon>Anthemideae</taxon>
        <taxon>Artemisiinae</taxon>
        <taxon>Artemisia</taxon>
    </lineage>
</organism>
<dbReference type="Gene3D" id="3.30.980.10">
    <property type="entry name" value="Threonyl-trna Synthetase, Chain A, domain 2"/>
    <property type="match status" value="1"/>
</dbReference>
<dbReference type="PANTHER" id="PTHR43462:SF2">
    <property type="entry name" value="THREONYL AND ALANYL TRNA SYNTHETASE SECOND ADDITIONAL DOMAIN-CONTAINING PROTEIN"/>
    <property type="match status" value="1"/>
</dbReference>
<evidence type="ECO:0000313" key="1">
    <source>
        <dbReference type="EMBL" id="PWA96773.1"/>
    </source>
</evidence>
<reference evidence="1 2" key="1">
    <citation type="journal article" date="2018" name="Mol. Plant">
        <title>The genome of Artemisia annua provides insight into the evolution of Asteraceae family and artemisinin biosynthesis.</title>
        <authorList>
            <person name="Shen Q."/>
            <person name="Zhang L."/>
            <person name="Liao Z."/>
            <person name="Wang S."/>
            <person name="Yan T."/>
            <person name="Shi P."/>
            <person name="Liu M."/>
            <person name="Fu X."/>
            <person name="Pan Q."/>
            <person name="Wang Y."/>
            <person name="Lv Z."/>
            <person name="Lu X."/>
            <person name="Zhang F."/>
            <person name="Jiang W."/>
            <person name="Ma Y."/>
            <person name="Chen M."/>
            <person name="Hao X."/>
            <person name="Li L."/>
            <person name="Tang Y."/>
            <person name="Lv G."/>
            <person name="Zhou Y."/>
            <person name="Sun X."/>
            <person name="Brodelius P.E."/>
            <person name="Rose J.K.C."/>
            <person name="Tang K."/>
        </authorList>
    </citation>
    <scope>NUCLEOTIDE SEQUENCE [LARGE SCALE GENOMIC DNA]</scope>
    <source>
        <strain evidence="2">cv. Huhao1</strain>
        <tissue evidence="1">Leaf</tissue>
    </source>
</reference>
<protein>
    <recommendedName>
        <fullName evidence="3">Threonyl/alanyl tRNA synthetase SAD domain-containing protein</fullName>
    </recommendedName>
</protein>
<gene>
    <name evidence="1" type="ORF">CTI12_AA036710</name>
</gene>
<dbReference type="InterPro" id="IPR051335">
    <property type="entry name" value="Alanyl-tRNA_Editing_Enzymes"/>
</dbReference>
<comment type="caution">
    <text evidence="1">The sequence shown here is derived from an EMBL/GenBank/DDBJ whole genome shotgun (WGS) entry which is preliminary data.</text>
</comment>
<keyword evidence="2" id="KW-1185">Reference proteome</keyword>
<dbReference type="STRING" id="35608.A0A2U1QFM5"/>
<name>A0A2U1QFM5_ARTAN</name>
<evidence type="ECO:0000313" key="2">
    <source>
        <dbReference type="Proteomes" id="UP000245207"/>
    </source>
</evidence>